<evidence type="ECO:0000256" key="5">
    <source>
        <dbReference type="ARBA" id="ARBA00022833"/>
    </source>
</evidence>
<dbReference type="Pfam" id="PF00412">
    <property type="entry name" value="LIM"/>
    <property type="match status" value="1"/>
</dbReference>
<dbReference type="Pfam" id="PF00307">
    <property type="entry name" value="CH"/>
    <property type="match status" value="1"/>
</dbReference>
<dbReference type="PROSITE" id="PS50021">
    <property type="entry name" value="CH"/>
    <property type="match status" value="1"/>
</dbReference>
<feature type="compositionally biased region" description="Low complexity" evidence="8">
    <location>
        <begin position="117"/>
        <end position="128"/>
    </location>
</feature>
<comment type="subcellular location">
    <subcellularLocation>
        <location evidence="1">Endosome</location>
    </subcellularLocation>
</comment>
<dbReference type="PANTHER" id="PTHR23167:SF92">
    <property type="entry name" value="CALPONIN HOMOLOGY DOMAIN-CONTAINING PROTEIN DDB_G0272472"/>
    <property type="match status" value="1"/>
</dbReference>
<dbReference type="FunFam" id="1.10.418.10:FF:000023">
    <property type="entry name" value="EH domain-binding protein 1 isoform X1"/>
    <property type="match status" value="1"/>
</dbReference>
<evidence type="ECO:0000256" key="9">
    <source>
        <dbReference type="SAM" id="Phobius"/>
    </source>
</evidence>
<dbReference type="InterPro" id="IPR001781">
    <property type="entry name" value="Znf_LIM"/>
</dbReference>
<evidence type="ECO:0000259" key="11">
    <source>
        <dbReference type="PROSITE" id="PS50023"/>
    </source>
</evidence>
<evidence type="ECO:0000256" key="8">
    <source>
        <dbReference type="SAM" id="MobiDB-lite"/>
    </source>
</evidence>
<organism evidence="12 13">
    <name type="scientific">Entamoeba invadens IP1</name>
    <dbReference type="NCBI Taxonomy" id="370355"/>
    <lineage>
        <taxon>Eukaryota</taxon>
        <taxon>Amoebozoa</taxon>
        <taxon>Evosea</taxon>
        <taxon>Archamoebae</taxon>
        <taxon>Mastigamoebida</taxon>
        <taxon>Entamoebidae</taxon>
        <taxon>Entamoeba</taxon>
    </lineage>
</organism>
<dbReference type="Proteomes" id="UP000014680">
    <property type="component" value="Unassembled WGS sequence"/>
</dbReference>
<accession>A0A0A1TYR3</accession>
<evidence type="ECO:0000313" key="13">
    <source>
        <dbReference type="Proteomes" id="UP000014680"/>
    </source>
</evidence>
<dbReference type="PANTHER" id="PTHR23167">
    <property type="entry name" value="CALPONIN HOMOLOGY DOMAIN-CONTAINING PROTEIN DDB_G0272472-RELATED"/>
    <property type="match status" value="1"/>
</dbReference>
<dbReference type="Gene3D" id="1.10.418.10">
    <property type="entry name" value="Calponin-like domain"/>
    <property type="match status" value="1"/>
</dbReference>
<evidence type="ECO:0000256" key="1">
    <source>
        <dbReference type="ARBA" id="ARBA00004177"/>
    </source>
</evidence>
<evidence type="ECO:0000256" key="4">
    <source>
        <dbReference type="ARBA" id="ARBA00022753"/>
    </source>
</evidence>
<evidence type="ECO:0000259" key="10">
    <source>
        <dbReference type="PROSITE" id="PS50021"/>
    </source>
</evidence>
<feature type="compositionally biased region" description="Basic and acidic residues" evidence="8">
    <location>
        <begin position="275"/>
        <end position="297"/>
    </location>
</feature>
<dbReference type="InterPro" id="IPR036872">
    <property type="entry name" value="CH_dom_sf"/>
</dbReference>
<feature type="region of interest" description="Disordered" evidence="8">
    <location>
        <begin position="441"/>
        <end position="494"/>
    </location>
</feature>
<dbReference type="VEuPathDB" id="AmoebaDB:EIN_467750"/>
<dbReference type="InterPro" id="IPR001715">
    <property type="entry name" value="CH_dom"/>
</dbReference>
<protein>
    <submittedName>
        <fullName evidence="12">Alpha-actinin, putative</fullName>
        <ecNumber evidence="12">3.1.3.48</ecNumber>
    </submittedName>
</protein>
<dbReference type="SUPFAM" id="SSF47576">
    <property type="entry name" value="Calponin-homology domain, CH-domain"/>
    <property type="match status" value="1"/>
</dbReference>
<feature type="region of interest" description="Disordered" evidence="8">
    <location>
        <begin position="381"/>
        <end position="416"/>
    </location>
</feature>
<feature type="domain" description="Calponin-homology (CH)" evidence="10">
    <location>
        <begin position="1"/>
        <end position="105"/>
    </location>
</feature>
<keyword evidence="9" id="KW-1133">Transmembrane helix</keyword>
<feature type="transmembrane region" description="Helical" evidence="9">
    <location>
        <begin position="585"/>
        <end position="606"/>
    </location>
</feature>
<dbReference type="GO" id="GO:0005768">
    <property type="term" value="C:endosome"/>
    <property type="evidence" value="ECO:0007669"/>
    <property type="project" value="UniProtKB-SubCell"/>
</dbReference>
<reference evidence="12 13" key="1">
    <citation type="submission" date="2012-10" db="EMBL/GenBank/DDBJ databases">
        <authorList>
            <person name="Zafar N."/>
            <person name="Inman J."/>
            <person name="Hall N."/>
            <person name="Lorenzi H."/>
            <person name="Caler E."/>
        </authorList>
    </citation>
    <scope>NUCLEOTIDE SEQUENCE [LARGE SCALE GENOMIC DNA]</scope>
    <source>
        <strain evidence="12 13">IP1</strain>
    </source>
</reference>
<keyword evidence="6" id="KW-0175">Coiled coil</keyword>
<dbReference type="OrthoDB" id="31018at2759"/>
<feature type="compositionally biased region" description="Low complexity" evidence="8">
    <location>
        <begin position="320"/>
        <end position="335"/>
    </location>
</feature>
<dbReference type="GO" id="GO:0004725">
    <property type="term" value="F:protein tyrosine phosphatase activity"/>
    <property type="evidence" value="ECO:0007669"/>
    <property type="project" value="UniProtKB-EC"/>
</dbReference>
<keyword evidence="9" id="KW-0812">Transmembrane</keyword>
<keyword evidence="4" id="KW-0967">Endosome</keyword>
<feature type="domain" description="LIM zinc-binding" evidence="11">
    <location>
        <begin position="156"/>
        <end position="216"/>
    </location>
</feature>
<proteinExistence type="predicted"/>
<dbReference type="EC" id="3.1.3.48" evidence="12"/>
<gene>
    <name evidence="12" type="ORF">EIN_467750</name>
</gene>
<feature type="compositionally biased region" description="Polar residues" evidence="8">
    <location>
        <begin position="441"/>
        <end position="457"/>
    </location>
</feature>
<sequence>MSKVQGLLQWCQCATKGYEGVNVTNFTTSWKDGKAFCALFHYYHPEVIDFEKTKTQDSHQNLEMAFAAGDKLGVPRMMDVEDFDVDVPDKLSVVTCIGVIQPYIDSQAPPTTDEQPQKSPSPQNKQYQLYSSQGAPKRRATVASAAEAIRKAKTVMTCEACNKPIIGSAPLEIKGKKYHTHCFNCKKCGKRLEEKSFVTIDMSNYCLECGKIVFFENKKRKAALLASASPTASSPKPEKPEEVESPKPKPELTTPEPIVSDVKEEVSAVKSANEVPKDKPVVQEKQIQHEKEAEKSPKLSPLFKTPSPTLNTQVVEAPLKSPSPKVVPEKSVSPKVTEKQQETVVSPGRIPSPKVEALKANFQSKSPVNKILGVSAPLMEKAKEVSQPKETWKQKSERLAREKQEKEKQEQLARDEKMKKLFGSKASVGSKPQGQVVVPMNGTSPRSSLQNLGTTGQPKPIEMNQEKRKSFDVSEKSKGTTTVLPTPINEKSNKEEKLNAKTINLAKKLNGATTIKNVVENITATYSPSKSPNNFIDVEGDWVPHNVERKAQAPIPQQKILGDAEEQKQTNVIKIDMPKPILATWQFYVGMLSVIVAAMAVGYVLFKN</sequence>
<dbReference type="EMBL" id="KB207240">
    <property type="protein sequence ID" value="ELP83671.1"/>
    <property type="molecule type" value="Genomic_DNA"/>
</dbReference>
<dbReference type="GO" id="GO:0046872">
    <property type="term" value="F:metal ion binding"/>
    <property type="evidence" value="ECO:0007669"/>
    <property type="project" value="UniProtKB-KW"/>
</dbReference>
<feature type="region of interest" description="Disordered" evidence="8">
    <location>
        <begin position="105"/>
        <end position="136"/>
    </location>
</feature>
<keyword evidence="9" id="KW-0472">Membrane</keyword>
<evidence type="ECO:0000256" key="3">
    <source>
        <dbReference type="ARBA" id="ARBA00022723"/>
    </source>
</evidence>
<keyword evidence="5 7" id="KW-0862">Zinc</keyword>
<dbReference type="SMART" id="SM00132">
    <property type="entry name" value="LIM"/>
    <property type="match status" value="1"/>
</dbReference>
<evidence type="ECO:0000256" key="6">
    <source>
        <dbReference type="ARBA" id="ARBA00023054"/>
    </source>
</evidence>
<keyword evidence="12" id="KW-0378">Hydrolase</keyword>
<dbReference type="AlphaFoldDB" id="A0A0A1TYR3"/>
<keyword evidence="3 7" id="KW-0479">Metal-binding</keyword>
<feature type="compositionally biased region" description="Basic and acidic residues" evidence="8">
    <location>
        <begin position="236"/>
        <end position="250"/>
    </location>
</feature>
<dbReference type="PROSITE" id="PS50023">
    <property type="entry name" value="LIM_DOMAIN_2"/>
    <property type="match status" value="1"/>
</dbReference>
<feature type="region of interest" description="Disordered" evidence="8">
    <location>
        <begin position="226"/>
        <end position="351"/>
    </location>
</feature>
<dbReference type="RefSeq" id="XP_004183017.1">
    <property type="nucleotide sequence ID" value="XM_004182969.1"/>
</dbReference>
<dbReference type="GeneID" id="14882630"/>
<keyword evidence="13" id="KW-1185">Reference proteome</keyword>
<dbReference type="CDD" id="cd08368">
    <property type="entry name" value="LIM"/>
    <property type="match status" value="1"/>
</dbReference>
<keyword evidence="2" id="KW-0597">Phosphoprotein</keyword>
<evidence type="ECO:0000256" key="2">
    <source>
        <dbReference type="ARBA" id="ARBA00022553"/>
    </source>
</evidence>
<keyword evidence="7" id="KW-0440">LIM domain</keyword>
<feature type="compositionally biased region" description="Low complexity" evidence="8">
    <location>
        <begin position="226"/>
        <end position="235"/>
    </location>
</feature>
<dbReference type="PROSITE" id="PS00478">
    <property type="entry name" value="LIM_DOMAIN_1"/>
    <property type="match status" value="1"/>
</dbReference>
<evidence type="ECO:0000256" key="7">
    <source>
        <dbReference type="PROSITE-ProRule" id="PRU00125"/>
    </source>
</evidence>
<feature type="compositionally biased region" description="Basic and acidic residues" evidence="8">
    <location>
        <begin position="464"/>
        <end position="478"/>
    </location>
</feature>
<dbReference type="SMART" id="SM00033">
    <property type="entry name" value="CH"/>
    <property type="match status" value="1"/>
</dbReference>
<evidence type="ECO:0000313" key="12">
    <source>
        <dbReference type="EMBL" id="ELP83671.1"/>
    </source>
</evidence>
<name>A0A0A1TYR3_ENTIV</name>
<dbReference type="Gene3D" id="2.10.110.10">
    <property type="entry name" value="Cysteine Rich Protein"/>
    <property type="match status" value="1"/>
</dbReference>
<dbReference type="KEGG" id="eiv:EIN_467750"/>
<dbReference type="InterPro" id="IPR050540">
    <property type="entry name" value="F-actin_Monoox_Mical"/>
</dbReference>